<evidence type="ECO:0000313" key="2">
    <source>
        <dbReference type="EMBL" id="SHN66256.1"/>
    </source>
</evidence>
<name>A0A1M7T6D1_9FIRM</name>
<keyword evidence="1" id="KW-0812">Transmembrane</keyword>
<dbReference type="AlphaFoldDB" id="A0A1M7T6D1"/>
<dbReference type="STRING" id="1121395.SAMN02745215_01641"/>
<dbReference type="Proteomes" id="UP000184010">
    <property type="component" value="Unassembled WGS sequence"/>
</dbReference>
<feature type="transmembrane region" description="Helical" evidence="1">
    <location>
        <begin position="51"/>
        <end position="74"/>
    </location>
</feature>
<accession>A0A1M7T6D1</accession>
<evidence type="ECO:0008006" key="4">
    <source>
        <dbReference type="Google" id="ProtNLM"/>
    </source>
</evidence>
<evidence type="ECO:0000256" key="1">
    <source>
        <dbReference type="SAM" id="Phobius"/>
    </source>
</evidence>
<sequence length="117" mass="13744">MYRETHELPYQSGLKEKFFSLGPFSFSLDESIWIAAGVTISYQMTEYIPPIGFLTFPWGYVHYFIPTLLAAFFARAKHPATGKTLVQYAIRWIQIRVRQRVFYYRKVNTVKGGDRHI</sequence>
<dbReference type="RefSeq" id="WP_072772131.1">
    <property type="nucleotide sequence ID" value="NZ_FRDN01000005.1"/>
</dbReference>
<proteinExistence type="predicted"/>
<protein>
    <recommendedName>
        <fullName evidence="4">TcpE family protein</fullName>
    </recommendedName>
</protein>
<keyword evidence="3" id="KW-1185">Reference proteome</keyword>
<gene>
    <name evidence="2" type="ORF">SAMN02745215_01641</name>
</gene>
<keyword evidence="1" id="KW-1133">Transmembrane helix</keyword>
<reference evidence="3" key="1">
    <citation type="submission" date="2016-12" db="EMBL/GenBank/DDBJ databases">
        <authorList>
            <person name="Varghese N."/>
            <person name="Submissions S."/>
        </authorList>
    </citation>
    <scope>NUCLEOTIDE SEQUENCE [LARGE SCALE GENOMIC DNA]</scope>
    <source>
        <strain evidence="3">DSM 11544</strain>
    </source>
</reference>
<organism evidence="2 3">
    <name type="scientific">Desulfitobacterium chlororespirans DSM 11544</name>
    <dbReference type="NCBI Taxonomy" id="1121395"/>
    <lineage>
        <taxon>Bacteria</taxon>
        <taxon>Bacillati</taxon>
        <taxon>Bacillota</taxon>
        <taxon>Clostridia</taxon>
        <taxon>Eubacteriales</taxon>
        <taxon>Desulfitobacteriaceae</taxon>
        <taxon>Desulfitobacterium</taxon>
    </lineage>
</organism>
<dbReference type="EMBL" id="FRDN01000005">
    <property type="protein sequence ID" value="SHN66256.1"/>
    <property type="molecule type" value="Genomic_DNA"/>
</dbReference>
<keyword evidence="1" id="KW-0472">Membrane</keyword>
<evidence type="ECO:0000313" key="3">
    <source>
        <dbReference type="Proteomes" id="UP000184010"/>
    </source>
</evidence>